<keyword evidence="7 10" id="KW-0472">Membrane</keyword>
<evidence type="ECO:0000256" key="9">
    <source>
        <dbReference type="ARBA" id="ARBA00023303"/>
    </source>
</evidence>
<dbReference type="Gramene" id="ONI28807">
    <property type="protein sequence ID" value="ONI28807"/>
    <property type="gene ID" value="PRUPE_1G162800"/>
</dbReference>
<dbReference type="InterPro" id="IPR014710">
    <property type="entry name" value="RmlC-like_jellyroll"/>
</dbReference>
<dbReference type="GO" id="GO:0016020">
    <property type="term" value="C:membrane"/>
    <property type="evidence" value="ECO:0007669"/>
    <property type="project" value="UniProtKB-SubCell"/>
</dbReference>
<keyword evidence="3" id="KW-0813">Transport</keyword>
<keyword evidence="6" id="KW-0406">Ion transport</keyword>
<dbReference type="AlphaFoldDB" id="A0A251QYI7"/>
<feature type="transmembrane region" description="Helical" evidence="10">
    <location>
        <begin position="205"/>
        <end position="229"/>
    </location>
</feature>
<evidence type="ECO:0000256" key="6">
    <source>
        <dbReference type="ARBA" id="ARBA00023065"/>
    </source>
</evidence>
<dbReference type="Pfam" id="PF00520">
    <property type="entry name" value="Ion_trans"/>
    <property type="match status" value="1"/>
</dbReference>
<dbReference type="PANTHER" id="PTHR45651">
    <property type="entry name" value="CYCLIC NUCLEOTIDE-GATED ION CHANNEL 15-RELATED-RELATED"/>
    <property type="match status" value="1"/>
</dbReference>
<name>A0A251QYI7_PRUPE</name>
<evidence type="ECO:0000256" key="5">
    <source>
        <dbReference type="ARBA" id="ARBA00022989"/>
    </source>
</evidence>
<dbReference type="Proteomes" id="UP000006882">
    <property type="component" value="Chromosome G1"/>
</dbReference>
<comment type="subcellular location">
    <subcellularLocation>
        <location evidence="1">Membrane</location>
        <topology evidence="1">Multi-pass membrane protein</topology>
    </subcellularLocation>
</comment>
<dbReference type="InterPro" id="IPR000595">
    <property type="entry name" value="cNMP-bd_dom"/>
</dbReference>
<evidence type="ECO:0000256" key="7">
    <source>
        <dbReference type="ARBA" id="ARBA00023136"/>
    </source>
</evidence>
<keyword evidence="4 10" id="KW-0812">Transmembrane</keyword>
<feature type="transmembrane region" description="Helical" evidence="10">
    <location>
        <begin position="273"/>
        <end position="294"/>
    </location>
</feature>
<evidence type="ECO:0000256" key="1">
    <source>
        <dbReference type="ARBA" id="ARBA00004141"/>
    </source>
</evidence>
<evidence type="ECO:0000313" key="13">
    <source>
        <dbReference type="Proteomes" id="UP000006882"/>
    </source>
</evidence>
<dbReference type="PROSITE" id="PS50042">
    <property type="entry name" value="CNMP_BINDING_3"/>
    <property type="match status" value="1"/>
</dbReference>
<feature type="transmembrane region" description="Helical" evidence="10">
    <location>
        <begin position="241"/>
        <end position="261"/>
    </location>
</feature>
<evidence type="ECO:0000313" key="12">
    <source>
        <dbReference type="EMBL" id="ONI28807.1"/>
    </source>
</evidence>
<evidence type="ECO:0000259" key="11">
    <source>
        <dbReference type="PROSITE" id="PS50042"/>
    </source>
</evidence>
<organism evidence="12 13">
    <name type="scientific">Prunus persica</name>
    <name type="common">Peach</name>
    <name type="synonym">Amygdalus persica</name>
    <dbReference type="NCBI Taxonomy" id="3760"/>
    <lineage>
        <taxon>Eukaryota</taxon>
        <taxon>Viridiplantae</taxon>
        <taxon>Streptophyta</taxon>
        <taxon>Embryophyta</taxon>
        <taxon>Tracheophyta</taxon>
        <taxon>Spermatophyta</taxon>
        <taxon>Magnoliopsida</taxon>
        <taxon>eudicotyledons</taxon>
        <taxon>Gunneridae</taxon>
        <taxon>Pentapetalae</taxon>
        <taxon>rosids</taxon>
        <taxon>fabids</taxon>
        <taxon>Rosales</taxon>
        <taxon>Rosaceae</taxon>
        <taxon>Amygdaloideae</taxon>
        <taxon>Amygdaleae</taxon>
        <taxon>Prunus</taxon>
    </lineage>
</organism>
<reference evidence="12 13" key="1">
    <citation type="journal article" date="2013" name="Nat. Genet.">
        <title>The high-quality draft genome of peach (Prunus persica) identifies unique patterns of genetic diversity, domestication and genome evolution.</title>
        <authorList>
            <consortium name="International Peach Genome Initiative"/>
            <person name="Verde I."/>
            <person name="Abbott A.G."/>
            <person name="Scalabrin S."/>
            <person name="Jung S."/>
            <person name="Shu S."/>
            <person name="Marroni F."/>
            <person name="Zhebentyayeva T."/>
            <person name="Dettori M.T."/>
            <person name="Grimwood J."/>
            <person name="Cattonaro F."/>
            <person name="Zuccolo A."/>
            <person name="Rossini L."/>
            <person name="Jenkins J."/>
            <person name="Vendramin E."/>
            <person name="Meisel L.A."/>
            <person name="Decroocq V."/>
            <person name="Sosinski B."/>
            <person name="Prochnik S."/>
            <person name="Mitros T."/>
            <person name="Policriti A."/>
            <person name="Cipriani G."/>
            <person name="Dondini L."/>
            <person name="Ficklin S."/>
            <person name="Goodstein D.M."/>
            <person name="Xuan P."/>
            <person name="Del Fabbro C."/>
            <person name="Aramini V."/>
            <person name="Copetti D."/>
            <person name="Gonzalez S."/>
            <person name="Horner D.S."/>
            <person name="Falchi R."/>
            <person name="Lucas S."/>
            <person name="Mica E."/>
            <person name="Maldonado J."/>
            <person name="Lazzari B."/>
            <person name="Bielenberg D."/>
            <person name="Pirona R."/>
            <person name="Miculan M."/>
            <person name="Barakat A."/>
            <person name="Testolin R."/>
            <person name="Stella A."/>
            <person name="Tartarini S."/>
            <person name="Tonutti P."/>
            <person name="Arus P."/>
            <person name="Orellana A."/>
            <person name="Wells C."/>
            <person name="Main D."/>
            <person name="Vizzotto G."/>
            <person name="Silva H."/>
            <person name="Salamini F."/>
            <person name="Schmutz J."/>
            <person name="Morgante M."/>
            <person name="Rokhsar D.S."/>
        </authorList>
    </citation>
    <scope>NUCLEOTIDE SEQUENCE [LARGE SCALE GENOMIC DNA]</scope>
    <source>
        <strain evidence="13">cv. Nemared</strain>
    </source>
</reference>
<dbReference type="Gene3D" id="2.60.120.10">
    <property type="entry name" value="Jelly Rolls"/>
    <property type="match status" value="1"/>
</dbReference>
<dbReference type="Gene3D" id="1.10.287.70">
    <property type="match status" value="1"/>
</dbReference>
<keyword evidence="9" id="KW-0407">Ion channel</keyword>
<protein>
    <recommendedName>
        <fullName evidence="11">Cyclic nucleotide-binding domain-containing protein</fullName>
    </recommendedName>
</protein>
<dbReference type="EMBL" id="CM007651">
    <property type="protein sequence ID" value="ONI28807.1"/>
    <property type="molecule type" value="Genomic_DNA"/>
</dbReference>
<dbReference type="GO" id="GO:0005216">
    <property type="term" value="F:monoatomic ion channel activity"/>
    <property type="evidence" value="ECO:0007669"/>
    <property type="project" value="InterPro"/>
</dbReference>
<comment type="similarity">
    <text evidence="2">Belongs to the cyclic nucleotide-gated cation channel (TC 1.A.1.5) family.</text>
</comment>
<evidence type="ECO:0000256" key="2">
    <source>
        <dbReference type="ARBA" id="ARBA00010486"/>
    </source>
</evidence>
<sequence length="628" mass="72378">MDRSVQGHLGFVISPKNKVLKRTLSIQFLPHRLSLFLEGSSSLLIYLFTPNQHIKRLVMAGQHPEDGDSIVFLSTTPGAFNTENANPTSQSGGLGPKKKWETKLLSASLWNKIIVISCVIGVSLDPLFFYIPFIDKEKKCLGMDKKLRNVALILRFLTDITFLVHIGYQTWEAGNKAYKGEDWQQTLKYNEIIPFAKRFAGYLSWLSFLTDLLAVLPVPQILVVVLFFKIKGPEYLGHRKVLNLFLLSQYLPRIFRIILSAKKLTKTGIWVKAIFNFFLYIIASHVLGAFWYFFSIQRETSCWHRACTNTTDYTGCMSTFYCDDRSTTLRNITFFNEHCGVEFPGDKQPFNYGIFLDSLKNDGNTGNIDFPTKLCFSFWWGLRNLSNFGTNLTTSNYVWENFFAILISVTGVLLFVYLIGNVQTFIQLTTTKSEEIRQKIKKREQVWGTWMEENRVPEDLKKEIMKNIHKKLGKDKDANLENLFNVLPWNTKKFLKRRLFFDILSEVKLLKDMDHKVLNMICDHATPVTFPEDKIIFQSGHPLDRMLFILEGTASTSIPTKQLVRGQTYGEELLMWASPNYKPRVNKLPTSTEIVKSRTKLEGFALSATDLVKVASKYRRLWNLNNDP</sequence>
<dbReference type="PANTHER" id="PTHR45651:SF68">
    <property type="entry name" value="ION TRANSPORT DOMAIN-CONTAINING PROTEIN"/>
    <property type="match status" value="1"/>
</dbReference>
<feature type="transmembrane region" description="Helical" evidence="10">
    <location>
        <begin position="152"/>
        <end position="171"/>
    </location>
</feature>
<evidence type="ECO:0000256" key="4">
    <source>
        <dbReference type="ARBA" id="ARBA00022692"/>
    </source>
</evidence>
<dbReference type="InterPro" id="IPR018490">
    <property type="entry name" value="cNMP-bd_dom_sf"/>
</dbReference>
<gene>
    <name evidence="12" type="ORF">PRUPE_1G162800</name>
</gene>
<proteinExistence type="inferred from homology"/>
<evidence type="ECO:0000256" key="3">
    <source>
        <dbReference type="ARBA" id="ARBA00022448"/>
    </source>
</evidence>
<dbReference type="STRING" id="3760.A0A251QYI7"/>
<evidence type="ECO:0000256" key="10">
    <source>
        <dbReference type="SAM" id="Phobius"/>
    </source>
</evidence>
<dbReference type="InterPro" id="IPR005821">
    <property type="entry name" value="Ion_trans_dom"/>
</dbReference>
<accession>A0A251QYI7</accession>
<keyword evidence="5 10" id="KW-1133">Transmembrane helix</keyword>
<feature type="transmembrane region" description="Helical" evidence="10">
    <location>
        <begin position="109"/>
        <end position="131"/>
    </location>
</feature>
<keyword evidence="8" id="KW-1071">Ligand-gated ion channel</keyword>
<dbReference type="SUPFAM" id="SSF51206">
    <property type="entry name" value="cAMP-binding domain-like"/>
    <property type="match status" value="1"/>
</dbReference>
<feature type="transmembrane region" description="Helical" evidence="10">
    <location>
        <begin position="402"/>
        <end position="420"/>
    </location>
</feature>
<keyword evidence="13" id="KW-1185">Reference proteome</keyword>
<dbReference type="SUPFAM" id="SSF81324">
    <property type="entry name" value="Voltage-gated potassium channels"/>
    <property type="match status" value="1"/>
</dbReference>
<evidence type="ECO:0000256" key="8">
    <source>
        <dbReference type="ARBA" id="ARBA00023286"/>
    </source>
</evidence>
<dbReference type="CDD" id="cd00038">
    <property type="entry name" value="CAP_ED"/>
    <property type="match status" value="1"/>
</dbReference>
<feature type="domain" description="Cyclic nucleotide-binding" evidence="11">
    <location>
        <begin position="509"/>
        <end position="584"/>
    </location>
</feature>